<feature type="domain" description="DUF6249" evidence="2">
    <location>
        <begin position="9"/>
        <end position="105"/>
    </location>
</feature>
<dbReference type="EMBL" id="JAGTXB010000008">
    <property type="protein sequence ID" value="MBS0029197.1"/>
    <property type="molecule type" value="Genomic_DNA"/>
</dbReference>
<feature type="transmembrane region" description="Helical" evidence="1">
    <location>
        <begin position="86"/>
        <end position="106"/>
    </location>
</feature>
<protein>
    <recommendedName>
        <fullName evidence="2">DUF6249 domain-containing protein</fullName>
    </recommendedName>
</protein>
<feature type="transmembrane region" description="Helical" evidence="1">
    <location>
        <begin position="53"/>
        <end position="74"/>
    </location>
</feature>
<proteinExistence type="predicted"/>
<name>A0ABS5J1U0_9BACT</name>
<keyword evidence="1" id="KW-1133">Transmembrane helix</keyword>
<dbReference type="Pfam" id="PF19762">
    <property type="entry name" value="DUF6249"/>
    <property type="match status" value="1"/>
</dbReference>
<dbReference type="Proteomes" id="UP000676386">
    <property type="component" value="Unassembled WGS sequence"/>
</dbReference>
<keyword evidence="1" id="KW-0472">Membrane</keyword>
<organism evidence="3 4">
    <name type="scientific">Chitinophaga hostae</name>
    <dbReference type="NCBI Taxonomy" id="2831022"/>
    <lineage>
        <taxon>Bacteria</taxon>
        <taxon>Pseudomonadati</taxon>
        <taxon>Bacteroidota</taxon>
        <taxon>Chitinophagia</taxon>
        <taxon>Chitinophagales</taxon>
        <taxon>Chitinophagaceae</taxon>
        <taxon>Chitinophaga</taxon>
    </lineage>
</organism>
<feature type="transmembrane region" description="Helical" evidence="1">
    <location>
        <begin position="6"/>
        <end position="24"/>
    </location>
</feature>
<evidence type="ECO:0000256" key="1">
    <source>
        <dbReference type="SAM" id="Phobius"/>
    </source>
</evidence>
<gene>
    <name evidence="3" type="ORF">KE626_17875</name>
</gene>
<keyword evidence="1" id="KW-0812">Transmembrane</keyword>
<evidence type="ECO:0000313" key="4">
    <source>
        <dbReference type="Proteomes" id="UP000676386"/>
    </source>
</evidence>
<comment type="caution">
    <text evidence="3">The sequence shown here is derived from an EMBL/GenBank/DDBJ whole genome shotgun (WGS) entry which is preliminary data.</text>
</comment>
<dbReference type="InterPro" id="IPR046216">
    <property type="entry name" value="DUF6249"/>
</dbReference>
<reference evidence="3 4" key="1">
    <citation type="submission" date="2021-04" db="EMBL/GenBank/DDBJ databases">
        <title>Chitinophaga sp. nov., isolated from the rhizosphere soil.</title>
        <authorList>
            <person name="He S."/>
        </authorList>
    </citation>
    <scope>NUCLEOTIDE SEQUENCE [LARGE SCALE GENOMIC DNA]</scope>
    <source>
        <strain evidence="3 4">2R12</strain>
    </source>
</reference>
<keyword evidence="4" id="KW-1185">Reference proteome</keyword>
<accession>A0ABS5J1U0</accession>
<evidence type="ECO:0000313" key="3">
    <source>
        <dbReference type="EMBL" id="MBS0029197.1"/>
    </source>
</evidence>
<sequence>MQLMSAALLISVALVIFGISYYYFTTRHRERMSLLEKGLPSDFFSNTFQLRPLLLVLGIVVIGIAVGLLTGNLLRSWRIAGIEEVAFPFAFFLCLGISLVVSYFVLKSVTGKP</sequence>
<dbReference type="RefSeq" id="WP_211974290.1">
    <property type="nucleotide sequence ID" value="NZ_CBFHAM010000083.1"/>
</dbReference>
<evidence type="ECO:0000259" key="2">
    <source>
        <dbReference type="Pfam" id="PF19762"/>
    </source>
</evidence>